<evidence type="ECO:0000313" key="1">
    <source>
        <dbReference type="EMBL" id="KAK1439153.1"/>
    </source>
</evidence>
<dbReference type="Proteomes" id="UP001229421">
    <property type="component" value="Unassembled WGS sequence"/>
</dbReference>
<dbReference type="EMBL" id="JAUHHV010000001">
    <property type="protein sequence ID" value="KAK1439153.1"/>
    <property type="molecule type" value="Genomic_DNA"/>
</dbReference>
<name>A0AAD8LDM2_TARER</name>
<comment type="caution">
    <text evidence="1">The sequence shown here is derived from an EMBL/GenBank/DDBJ whole genome shotgun (WGS) entry which is preliminary data.</text>
</comment>
<organism evidence="1 2">
    <name type="scientific">Tagetes erecta</name>
    <name type="common">African marigold</name>
    <dbReference type="NCBI Taxonomy" id="13708"/>
    <lineage>
        <taxon>Eukaryota</taxon>
        <taxon>Viridiplantae</taxon>
        <taxon>Streptophyta</taxon>
        <taxon>Embryophyta</taxon>
        <taxon>Tracheophyta</taxon>
        <taxon>Spermatophyta</taxon>
        <taxon>Magnoliopsida</taxon>
        <taxon>eudicotyledons</taxon>
        <taxon>Gunneridae</taxon>
        <taxon>Pentapetalae</taxon>
        <taxon>asterids</taxon>
        <taxon>campanulids</taxon>
        <taxon>Asterales</taxon>
        <taxon>Asteraceae</taxon>
        <taxon>Asteroideae</taxon>
        <taxon>Heliantheae alliance</taxon>
        <taxon>Tageteae</taxon>
        <taxon>Tagetes</taxon>
    </lineage>
</organism>
<dbReference type="AlphaFoldDB" id="A0AAD8LDM2"/>
<evidence type="ECO:0000313" key="2">
    <source>
        <dbReference type="Proteomes" id="UP001229421"/>
    </source>
</evidence>
<gene>
    <name evidence="1" type="ORF">QVD17_04968</name>
</gene>
<protein>
    <submittedName>
        <fullName evidence="1">Uncharacterized protein</fullName>
    </submittedName>
</protein>
<accession>A0AAD8LDM2</accession>
<proteinExistence type="predicted"/>
<keyword evidence="2" id="KW-1185">Reference proteome</keyword>
<sequence length="101" mass="12032">MVLIRLIFIFNKNDPKPLNPSVSPLILPRVPRTTTHEYRRSLRYQWLLFRHRKIIITKQDLLLSSNPNFSDPLLIRSIHLKTSYPTIYLFIRFKGKVFGLV</sequence>
<reference evidence="1" key="1">
    <citation type="journal article" date="2023" name="bioRxiv">
        <title>Improved chromosome-level genome assembly for marigold (Tagetes erecta).</title>
        <authorList>
            <person name="Jiang F."/>
            <person name="Yuan L."/>
            <person name="Wang S."/>
            <person name="Wang H."/>
            <person name="Xu D."/>
            <person name="Wang A."/>
            <person name="Fan W."/>
        </authorList>
    </citation>
    <scope>NUCLEOTIDE SEQUENCE</scope>
    <source>
        <strain evidence="1">WSJ</strain>
        <tissue evidence="1">Leaf</tissue>
    </source>
</reference>